<dbReference type="EMBL" id="JBHMDO010000003">
    <property type="protein sequence ID" value="MFB9324619.1"/>
    <property type="molecule type" value="Genomic_DNA"/>
</dbReference>
<dbReference type="PANTHER" id="PTHR43877:SF2">
    <property type="entry name" value="AMINOALKYLPHOSPHONATE N-ACETYLTRANSFERASE-RELATED"/>
    <property type="match status" value="1"/>
</dbReference>
<dbReference type="InterPro" id="IPR016181">
    <property type="entry name" value="Acyl_CoA_acyltransferase"/>
</dbReference>
<dbReference type="PANTHER" id="PTHR43877">
    <property type="entry name" value="AMINOALKYLPHOSPHONATE N-ACETYLTRANSFERASE-RELATED-RELATED"/>
    <property type="match status" value="1"/>
</dbReference>
<dbReference type="GO" id="GO:0016746">
    <property type="term" value="F:acyltransferase activity"/>
    <property type="evidence" value="ECO:0007669"/>
    <property type="project" value="UniProtKB-KW"/>
</dbReference>
<name>A0ABV5KHH5_9BACL</name>
<dbReference type="Proteomes" id="UP001589747">
    <property type="component" value="Unassembled WGS sequence"/>
</dbReference>
<sequence>MTITIRPCTTEDLGALQAISIATFRATFADQNSPEQMQAYLERALSLSQLENELACVGSSFYFICANEEIAGYLKVNTGDAQTERMGDDALEVERIYVLTTFHKQGLGKRLVQKAIDLALERNKARIWLGVWEKNERAIAFYEKMGFVQTGTHAFYMGDEEQLDYIMTRTLR</sequence>
<evidence type="ECO:0000313" key="5">
    <source>
        <dbReference type="Proteomes" id="UP001589747"/>
    </source>
</evidence>
<dbReference type="InterPro" id="IPR000182">
    <property type="entry name" value="GNAT_dom"/>
</dbReference>
<dbReference type="EC" id="2.3.-.-" evidence="4"/>
<evidence type="ECO:0000256" key="2">
    <source>
        <dbReference type="ARBA" id="ARBA00023315"/>
    </source>
</evidence>
<organism evidence="4 5">
    <name type="scientific">Paenibacillus aurantiacus</name>
    <dbReference type="NCBI Taxonomy" id="1936118"/>
    <lineage>
        <taxon>Bacteria</taxon>
        <taxon>Bacillati</taxon>
        <taxon>Bacillota</taxon>
        <taxon>Bacilli</taxon>
        <taxon>Bacillales</taxon>
        <taxon>Paenibacillaceae</taxon>
        <taxon>Paenibacillus</taxon>
    </lineage>
</organism>
<dbReference type="Pfam" id="PF00583">
    <property type="entry name" value="Acetyltransf_1"/>
    <property type="match status" value="1"/>
</dbReference>
<dbReference type="RefSeq" id="WP_377488844.1">
    <property type="nucleotide sequence ID" value="NZ_JBHMDO010000003.1"/>
</dbReference>
<dbReference type="CDD" id="cd04301">
    <property type="entry name" value="NAT_SF"/>
    <property type="match status" value="1"/>
</dbReference>
<comment type="caution">
    <text evidence="4">The sequence shown here is derived from an EMBL/GenBank/DDBJ whole genome shotgun (WGS) entry which is preliminary data.</text>
</comment>
<keyword evidence="2 4" id="KW-0012">Acyltransferase</keyword>
<keyword evidence="5" id="KW-1185">Reference proteome</keyword>
<keyword evidence="1 4" id="KW-0808">Transferase</keyword>
<dbReference type="SUPFAM" id="SSF55729">
    <property type="entry name" value="Acyl-CoA N-acyltransferases (Nat)"/>
    <property type="match status" value="1"/>
</dbReference>
<dbReference type="InterPro" id="IPR050832">
    <property type="entry name" value="Bact_Acetyltransf"/>
</dbReference>
<gene>
    <name evidence="4" type="ORF">ACFFSY_01535</name>
</gene>
<reference evidence="4 5" key="1">
    <citation type="submission" date="2024-09" db="EMBL/GenBank/DDBJ databases">
        <authorList>
            <person name="Sun Q."/>
            <person name="Mori K."/>
        </authorList>
    </citation>
    <scope>NUCLEOTIDE SEQUENCE [LARGE SCALE GENOMIC DNA]</scope>
    <source>
        <strain evidence="4 5">TISTR 2452</strain>
    </source>
</reference>
<dbReference type="Gene3D" id="3.40.630.30">
    <property type="match status" value="1"/>
</dbReference>
<accession>A0ABV5KHH5</accession>
<protein>
    <submittedName>
        <fullName evidence="4">GNAT family N-acetyltransferase</fullName>
        <ecNumber evidence="4">2.3.-.-</ecNumber>
    </submittedName>
</protein>
<evidence type="ECO:0000259" key="3">
    <source>
        <dbReference type="PROSITE" id="PS51186"/>
    </source>
</evidence>
<evidence type="ECO:0000256" key="1">
    <source>
        <dbReference type="ARBA" id="ARBA00022679"/>
    </source>
</evidence>
<proteinExistence type="predicted"/>
<feature type="domain" description="N-acetyltransferase" evidence="3">
    <location>
        <begin position="3"/>
        <end position="172"/>
    </location>
</feature>
<dbReference type="PROSITE" id="PS51186">
    <property type="entry name" value="GNAT"/>
    <property type="match status" value="1"/>
</dbReference>
<evidence type="ECO:0000313" key="4">
    <source>
        <dbReference type="EMBL" id="MFB9324619.1"/>
    </source>
</evidence>